<dbReference type="AlphaFoldDB" id="A6KE80"/>
<accession>A6KE80</accession>
<dbReference type="Proteomes" id="UP000234681">
    <property type="component" value="Chromosome 15"/>
</dbReference>
<dbReference type="EMBL" id="CH474040">
    <property type="protein sequence ID" value="EDL88386.1"/>
    <property type="molecule type" value="Genomic_DNA"/>
</dbReference>
<gene>
    <name evidence="1" type="ORF">rCG_61151</name>
</gene>
<name>A6KE80_RAT</name>
<protein>
    <submittedName>
        <fullName evidence="1">RCG61151, isoform CRA_a</fullName>
    </submittedName>
</protein>
<organism evidence="1 2">
    <name type="scientific">Rattus norvegicus</name>
    <name type="common">Rat</name>
    <dbReference type="NCBI Taxonomy" id="10116"/>
    <lineage>
        <taxon>Eukaryota</taxon>
        <taxon>Metazoa</taxon>
        <taxon>Chordata</taxon>
        <taxon>Craniata</taxon>
        <taxon>Vertebrata</taxon>
        <taxon>Euteleostomi</taxon>
        <taxon>Mammalia</taxon>
        <taxon>Eutheria</taxon>
        <taxon>Euarchontoglires</taxon>
        <taxon>Glires</taxon>
        <taxon>Rodentia</taxon>
        <taxon>Myomorpha</taxon>
        <taxon>Muroidea</taxon>
        <taxon>Muridae</taxon>
        <taxon>Murinae</taxon>
        <taxon>Rattus</taxon>
    </lineage>
</organism>
<proteinExistence type="predicted"/>
<reference evidence="1 2" key="1">
    <citation type="submission" date="2005-07" db="EMBL/GenBank/DDBJ databases">
        <authorList>
            <person name="Mural R.J."/>
            <person name="Li P.W."/>
            <person name="Adams M.D."/>
            <person name="Amanatides P.G."/>
            <person name="Baden-Tillson H."/>
            <person name="Barnstead M."/>
            <person name="Chin S.H."/>
            <person name="Dew I."/>
            <person name="Evans C.A."/>
            <person name="Ferriera S."/>
            <person name="Flanigan M."/>
            <person name="Fosler C."/>
            <person name="Glodek A."/>
            <person name="Gu Z."/>
            <person name="Holt R.A."/>
            <person name="Jennings D."/>
            <person name="Kraft C.L."/>
            <person name="Lu F."/>
            <person name="Nguyen T."/>
            <person name="Nusskern D.R."/>
            <person name="Pfannkoch C.M."/>
            <person name="Sitter C."/>
            <person name="Sutton G.G."/>
            <person name="Venter J.C."/>
            <person name="Wang Z."/>
            <person name="Woodage T."/>
            <person name="Zheng X.H."/>
            <person name="Zhong F."/>
        </authorList>
    </citation>
    <scope>NUCLEOTIDE SEQUENCE [LARGE SCALE GENOMIC DNA]</scope>
    <source>
        <strain>BN</strain>
        <strain evidence="2">Sprague-Dawley</strain>
    </source>
</reference>
<sequence>MREVKSLSDPPPPSLSVLPPLPLHIPLYTHIEVHKMFCGTIDGDCQIFPAYAPTAFGRSEDGTGVFKLCVWQVTLPAKPSRHRTALLKSRYFRGHRLTNPTLGRCFVLVDFCKD</sequence>
<evidence type="ECO:0000313" key="2">
    <source>
        <dbReference type="Proteomes" id="UP000234681"/>
    </source>
</evidence>
<evidence type="ECO:0000313" key="1">
    <source>
        <dbReference type="EMBL" id="EDL88386.1"/>
    </source>
</evidence>